<dbReference type="Gramene" id="evm.model.09.308">
    <property type="protein sequence ID" value="cds.evm.model.09.308"/>
    <property type="gene ID" value="evm.TU.09.308"/>
</dbReference>
<dbReference type="PANTHER" id="PTHR33116:SF76">
    <property type="entry name" value="DUF4283 DOMAIN-CONTAINING PROTEIN"/>
    <property type="match status" value="1"/>
</dbReference>
<feature type="domain" description="Reverse transcriptase" evidence="1">
    <location>
        <begin position="63"/>
        <end position="211"/>
    </location>
</feature>
<reference evidence="2" key="1">
    <citation type="submission" date="2018-11" db="EMBL/GenBank/DDBJ databases">
        <authorList>
            <person name="Grassa J C."/>
        </authorList>
    </citation>
    <scope>NUCLEOTIDE SEQUENCE [LARGE SCALE GENOMIC DNA]</scope>
</reference>
<accession>A0A803QFQ7</accession>
<dbReference type="InterPro" id="IPR043502">
    <property type="entry name" value="DNA/RNA_pol_sf"/>
</dbReference>
<dbReference type="SUPFAM" id="SSF56672">
    <property type="entry name" value="DNA/RNA polymerases"/>
    <property type="match status" value="1"/>
</dbReference>
<dbReference type="PANTHER" id="PTHR33116">
    <property type="entry name" value="REVERSE TRANSCRIPTASE ZINC-BINDING DOMAIN-CONTAINING PROTEIN-RELATED-RELATED"/>
    <property type="match status" value="1"/>
</dbReference>
<evidence type="ECO:0000259" key="1">
    <source>
        <dbReference type="Pfam" id="PF00078"/>
    </source>
</evidence>
<protein>
    <recommendedName>
        <fullName evidence="1">Reverse transcriptase domain-containing protein</fullName>
    </recommendedName>
</protein>
<sequence>MGCIENGKRLDLAQQLKLIQPFSSKEIKEELFSIPSSKSPGPNGFNSEFFKVMWKEIGSEGAFIKNRSIAHNILMFQDLFKNYGRKLISLRCAIKIDLSKAYDIVDWGFLEDLLEALNFPSKFVMWIMTCLKGTSYMLMMNGRLQGNFKGKKALRQGDPMSPLLFVLIMEYLTRRLRMETTKKTFRFHPLCKNLNSVSHFFADDLILFSKDTLSAIVDPNTKEDILMALQFVKGTFPLRYVGVPLRPTNWRREDCEAILKKIKMRLLLEESLTGLGLKFGLKPTRVAFVG</sequence>
<organism evidence="2 3">
    <name type="scientific">Cannabis sativa</name>
    <name type="common">Hemp</name>
    <name type="synonym">Marijuana</name>
    <dbReference type="NCBI Taxonomy" id="3483"/>
    <lineage>
        <taxon>Eukaryota</taxon>
        <taxon>Viridiplantae</taxon>
        <taxon>Streptophyta</taxon>
        <taxon>Embryophyta</taxon>
        <taxon>Tracheophyta</taxon>
        <taxon>Spermatophyta</taxon>
        <taxon>Magnoliopsida</taxon>
        <taxon>eudicotyledons</taxon>
        <taxon>Gunneridae</taxon>
        <taxon>Pentapetalae</taxon>
        <taxon>rosids</taxon>
        <taxon>fabids</taxon>
        <taxon>Rosales</taxon>
        <taxon>Cannabaceae</taxon>
        <taxon>Cannabis</taxon>
    </lineage>
</organism>
<dbReference type="EMBL" id="UZAU01000722">
    <property type="status" value="NOT_ANNOTATED_CDS"/>
    <property type="molecule type" value="Genomic_DNA"/>
</dbReference>
<dbReference type="InterPro" id="IPR000477">
    <property type="entry name" value="RT_dom"/>
</dbReference>
<dbReference type="Pfam" id="PF00078">
    <property type="entry name" value="RVT_1"/>
    <property type="match status" value="1"/>
</dbReference>
<dbReference type="OMA" id="NWRREDC"/>
<reference evidence="2" key="2">
    <citation type="submission" date="2021-03" db="UniProtKB">
        <authorList>
            <consortium name="EnsemblPlants"/>
        </authorList>
    </citation>
    <scope>IDENTIFICATION</scope>
</reference>
<keyword evidence="3" id="KW-1185">Reference proteome</keyword>
<dbReference type="AlphaFoldDB" id="A0A803QFQ7"/>
<evidence type="ECO:0000313" key="3">
    <source>
        <dbReference type="Proteomes" id="UP000596661"/>
    </source>
</evidence>
<name>A0A803QFQ7_CANSA</name>
<proteinExistence type="predicted"/>
<dbReference type="Proteomes" id="UP000596661">
    <property type="component" value="Chromosome 9"/>
</dbReference>
<evidence type="ECO:0000313" key="2">
    <source>
        <dbReference type="EnsemblPlants" id="cds.evm.model.09.308"/>
    </source>
</evidence>
<dbReference type="EnsemblPlants" id="evm.model.09.308">
    <property type="protein sequence ID" value="cds.evm.model.09.308"/>
    <property type="gene ID" value="evm.TU.09.308"/>
</dbReference>